<dbReference type="STRING" id="101091.A0A1C7MWL7"/>
<comment type="caution">
    <text evidence="3">The sequence shown here is derived from an EMBL/GenBank/DDBJ whole genome shotgun (WGS) entry which is preliminary data.</text>
</comment>
<dbReference type="EMBL" id="LUGH01001308">
    <property type="protein sequence ID" value="OBZ81275.1"/>
    <property type="molecule type" value="Genomic_DNA"/>
</dbReference>
<dbReference type="InParanoid" id="A0A1C7MWL7"/>
<dbReference type="Pfam" id="PF08839">
    <property type="entry name" value="CDT1"/>
    <property type="match status" value="1"/>
</dbReference>
<dbReference type="OrthoDB" id="2288199at2759"/>
<feature type="domain" description="CDT1 Geminin-binding" evidence="2">
    <location>
        <begin position="170"/>
        <end position="239"/>
    </location>
</feature>
<dbReference type="InterPro" id="IPR036390">
    <property type="entry name" value="WH_DNA-bd_sf"/>
</dbReference>
<gene>
    <name evidence="3" type="ORF">A0J61_10677</name>
</gene>
<evidence type="ECO:0000259" key="2">
    <source>
        <dbReference type="Pfam" id="PF08839"/>
    </source>
</evidence>
<feature type="compositionally biased region" description="Basic and acidic residues" evidence="1">
    <location>
        <begin position="91"/>
        <end position="105"/>
    </location>
</feature>
<dbReference type="Proteomes" id="UP000093000">
    <property type="component" value="Unassembled WGS sequence"/>
</dbReference>
<dbReference type="SUPFAM" id="SSF46785">
    <property type="entry name" value="Winged helix' DNA-binding domain"/>
    <property type="match status" value="1"/>
</dbReference>
<keyword evidence="4" id="KW-1185">Reference proteome</keyword>
<accession>A0A1C7MWL7</accession>
<reference evidence="3 4" key="1">
    <citation type="submission" date="2016-03" db="EMBL/GenBank/DDBJ databases">
        <title>Choanephora cucurbitarum.</title>
        <authorList>
            <person name="Min B."/>
            <person name="Park H."/>
            <person name="Park J.-H."/>
            <person name="Shin H.-D."/>
            <person name="Choi I.-G."/>
        </authorList>
    </citation>
    <scope>NUCLEOTIDE SEQUENCE [LARGE SCALE GENOMIC DNA]</scope>
    <source>
        <strain evidence="3 4">KUS-F28377</strain>
    </source>
</reference>
<evidence type="ECO:0000313" key="4">
    <source>
        <dbReference type="Proteomes" id="UP000093000"/>
    </source>
</evidence>
<dbReference type="InterPro" id="IPR014939">
    <property type="entry name" value="CDT1_Gemini-bd-like"/>
</dbReference>
<proteinExistence type="predicted"/>
<sequence>MKSQTPIDLRLTRRAASGIRVIDSDQPKRNFITPNEAPIKKIKAEEAQPVVAIRKSTRTNKELKQTTLEFITKRKLEATTVINEEKEEENETVKKQKLSHSEVKESPSTGLPEHIQQELKASFQQEDTPSPPSSLSLEPITPPLHEPIAPYKTYLSPADKKRIENEKSLLVKLRKALDIVITDRVARHRPAFYHQIEPVIRNSTGRSVTVANICQIIHVAPRLYSLEVKELRDYGGKVTEAFLLGIGQDWSIPLTGKNLEERATLLVEAIDNFFHTHPEPEATIPEATLPRLNLIVDKKEWIKSAKLPPGVRALLDAHEKVKEVEEEKAKPKPTPTGTVKERMAALKARLAAKKAAQNN</sequence>
<evidence type="ECO:0000256" key="1">
    <source>
        <dbReference type="SAM" id="MobiDB-lite"/>
    </source>
</evidence>
<organism evidence="3 4">
    <name type="scientific">Choanephora cucurbitarum</name>
    <dbReference type="NCBI Taxonomy" id="101091"/>
    <lineage>
        <taxon>Eukaryota</taxon>
        <taxon>Fungi</taxon>
        <taxon>Fungi incertae sedis</taxon>
        <taxon>Mucoromycota</taxon>
        <taxon>Mucoromycotina</taxon>
        <taxon>Mucoromycetes</taxon>
        <taxon>Mucorales</taxon>
        <taxon>Mucorineae</taxon>
        <taxon>Choanephoraceae</taxon>
        <taxon>Choanephoroideae</taxon>
        <taxon>Choanephora</taxon>
    </lineage>
</organism>
<dbReference type="AlphaFoldDB" id="A0A1C7MWL7"/>
<feature type="region of interest" description="Disordered" evidence="1">
    <location>
        <begin position="82"/>
        <end position="113"/>
    </location>
</feature>
<name>A0A1C7MWL7_9FUNG</name>
<evidence type="ECO:0000313" key="3">
    <source>
        <dbReference type="EMBL" id="OBZ81275.1"/>
    </source>
</evidence>
<protein>
    <recommendedName>
        <fullName evidence="2">CDT1 Geminin-binding domain-containing protein</fullName>
    </recommendedName>
</protein>